<keyword evidence="11" id="KW-1185">Reference proteome</keyword>
<feature type="active site" description="Nucleophile" evidence="8">
    <location>
        <position position="250"/>
    </location>
</feature>
<protein>
    <recommendedName>
        <fullName evidence="8">Carbamoyl phosphate synthase small chain</fullName>
        <ecNumber evidence="8">6.3.5.5</ecNumber>
    </recommendedName>
    <alternativeName>
        <fullName evidence="8">Carbamoyl phosphate synthetase glutamine chain</fullName>
    </alternativeName>
</protein>
<feature type="binding site" evidence="8">
    <location>
        <position position="45"/>
    </location>
    <ligand>
        <name>L-glutamine</name>
        <dbReference type="ChEBI" id="CHEBI:58359"/>
    </ligand>
</feature>
<evidence type="ECO:0000256" key="3">
    <source>
        <dbReference type="ARBA" id="ARBA00022598"/>
    </source>
</evidence>
<dbReference type="InterPro" id="IPR002474">
    <property type="entry name" value="CarbamoylP_synth_ssu_N"/>
</dbReference>
<gene>
    <name evidence="8 10" type="primary">carA</name>
    <name evidence="10" type="ORF">QBE54_05310</name>
</gene>
<sequence>MKALLALEDGRIFRGYAFGALKEAGGEVVFNTSMTGYQEILTDPSYKGQIVTLTYPLIGNYGVNSSDVESARPQVEGLIVREKSSIFSNWRAEKSLEVYLEEHGILGIERIDTRALTKHIREKGAMRGFIALGDNLDVEALVAKARSLPEMSGQDLVKVVTTSKPYLWQEKGTFKVAVIDCGVKFNILRELAKRGCRVEVYPAFSTAKEILATKPDGILFSNGPGDPAALPYLVECAQQLIGKVPIFGICLGHQILSLALGGNTFKLKFGHHGGNHPVKDLFTERVTVTAQNHGFAVDPTSLPREDVEITHLNLNDHTLEGIRHKKLPLFSVQFHPEAGPGPHDTTYLFDNFVSLMEESHA</sequence>
<feature type="active site" evidence="8">
    <location>
        <position position="337"/>
    </location>
</feature>
<dbReference type="Pfam" id="PF00988">
    <property type="entry name" value="CPSase_sm_chain"/>
    <property type="match status" value="1"/>
</dbReference>
<feature type="binding site" evidence="8">
    <location>
        <position position="254"/>
    </location>
    <ligand>
        <name>L-glutamine</name>
        <dbReference type="ChEBI" id="CHEBI:58359"/>
    </ligand>
</feature>
<dbReference type="InterPro" id="IPR050472">
    <property type="entry name" value="Anth_synth/Amidotransfase"/>
</dbReference>
<dbReference type="Proteomes" id="UP001461341">
    <property type="component" value="Chromosome"/>
</dbReference>
<dbReference type="PANTHER" id="PTHR43418:SF7">
    <property type="entry name" value="CARBAMOYL-PHOSPHATE SYNTHASE SMALL CHAIN"/>
    <property type="match status" value="1"/>
</dbReference>
<dbReference type="Gene3D" id="3.50.30.20">
    <property type="entry name" value="Carbamoyl-phosphate synthase small subunit, N-terminal domain"/>
    <property type="match status" value="1"/>
</dbReference>
<keyword evidence="6 8" id="KW-0315">Glutamine amidotransferase</keyword>
<dbReference type="CDD" id="cd01744">
    <property type="entry name" value="GATase1_CPSase"/>
    <property type="match status" value="1"/>
</dbReference>
<evidence type="ECO:0000313" key="11">
    <source>
        <dbReference type="Proteomes" id="UP001461341"/>
    </source>
</evidence>
<organism evidence="10 11">
    <name type="scientific">Thermatribacter velox</name>
    <dbReference type="NCBI Taxonomy" id="3039681"/>
    <lineage>
        <taxon>Bacteria</taxon>
        <taxon>Pseudomonadati</taxon>
        <taxon>Atribacterota</taxon>
        <taxon>Atribacteria</taxon>
        <taxon>Atribacterales</taxon>
        <taxon>Thermatribacteraceae</taxon>
        <taxon>Thermatribacter</taxon>
    </lineage>
</organism>
<dbReference type="InterPro" id="IPR006274">
    <property type="entry name" value="CarbamoylP_synth_ssu"/>
</dbReference>
<comment type="pathway">
    <text evidence="1 8">Amino-acid biosynthesis; L-arginine biosynthesis; carbamoyl phosphate from bicarbonate: step 1/1.</text>
</comment>
<dbReference type="RefSeq" id="WP_369019299.1">
    <property type="nucleotide sequence ID" value="NZ_CP121689.1"/>
</dbReference>
<dbReference type="InterPro" id="IPR036480">
    <property type="entry name" value="CarbP_synth_ssu_N_sf"/>
</dbReference>
<dbReference type="Gene3D" id="3.40.50.880">
    <property type="match status" value="1"/>
</dbReference>
<comment type="pathway">
    <text evidence="8">Pyrimidine metabolism; UMP biosynthesis via de novo pathway; (S)-dihydroorotate from bicarbonate: step 1/3.</text>
</comment>
<dbReference type="PRINTS" id="PR00096">
    <property type="entry name" value="GATASE"/>
</dbReference>
<dbReference type="InterPro" id="IPR035686">
    <property type="entry name" value="CPSase_GATase1"/>
</dbReference>
<name>A0ABZ2YH06_9BACT</name>
<feature type="binding site" evidence="8">
    <location>
        <position position="251"/>
    </location>
    <ligand>
        <name>L-glutamine</name>
        <dbReference type="ChEBI" id="CHEBI:58359"/>
    </ligand>
</feature>
<dbReference type="InterPro" id="IPR029062">
    <property type="entry name" value="Class_I_gatase-like"/>
</dbReference>
<dbReference type="GO" id="GO:0004088">
    <property type="term" value="F:carbamoyl-phosphate synthase (glutamine-hydrolyzing) activity"/>
    <property type="evidence" value="ECO:0007669"/>
    <property type="project" value="UniProtKB-EC"/>
</dbReference>
<feature type="binding site" evidence="8">
    <location>
        <position position="295"/>
    </location>
    <ligand>
        <name>L-glutamine</name>
        <dbReference type="ChEBI" id="CHEBI:58359"/>
    </ligand>
</feature>
<reference evidence="10 11" key="1">
    <citation type="submission" date="2023-03" db="EMBL/GenBank/DDBJ databases">
        <title>Novel Species.</title>
        <authorList>
            <person name="Ma S."/>
        </authorList>
    </citation>
    <scope>NUCLEOTIDE SEQUENCE [LARGE SCALE GENOMIC DNA]</scope>
    <source>
        <strain evidence="10 11">B11</strain>
    </source>
</reference>
<dbReference type="SMART" id="SM01097">
    <property type="entry name" value="CPSase_sm_chain"/>
    <property type="match status" value="1"/>
</dbReference>
<dbReference type="NCBIfam" id="NF009475">
    <property type="entry name" value="PRK12838.1"/>
    <property type="match status" value="1"/>
</dbReference>
<dbReference type="NCBIfam" id="TIGR01368">
    <property type="entry name" value="CPSaseIIsmall"/>
    <property type="match status" value="1"/>
</dbReference>
<evidence type="ECO:0000256" key="5">
    <source>
        <dbReference type="ARBA" id="ARBA00022840"/>
    </source>
</evidence>
<dbReference type="HAMAP" id="MF_01209">
    <property type="entry name" value="CPSase_S_chain"/>
    <property type="match status" value="1"/>
</dbReference>
<evidence type="ECO:0000256" key="4">
    <source>
        <dbReference type="ARBA" id="ARBA00022741"/>
    </source>
</evidence>
<feature type="region of interest" description="CPSase" evidence="8">
    <location>
        <begin position="1"/>
        <end position="174"/>
    </location>
</feature>
<keyword evidence="8" id="KW-0028">Amino-acid biosynthesis</keyword>
<keyword evidence="3 8" id="KW-0436">Ligase</keyword>
<feature type="binding site" evidence="8">
    <location>
        <position position="223"/>
    </location>
    <ligand>
        <name>L-glutamine</name>
        <dbReference type="ChEBI" id="CHEBI:58359"/>
    </ligand>
</feature>
<keyword evidence="4 8" id="KW-0547">Nucleotide-binding</keyword>
<dbReference type="EMBL" id="CP121689">
    <property type="protein sequence ID" value="WZL77133.1"/>
    <property type="molecule type" value="Genomic_DNA"/>
</dbReference>
<dbReference type="PRINTS" id="PR00099">
    <property type="entry name" value="CPSGATASE"/>
</dbReference>
<dbReference type="PRINTS" id="PR00097">
    <property type="entry name" value="ANTSNTHASEII"/>
</dbReference>
<comment type="function">
    <text evidence="8">Small subunit of the glutamine-dependent carbamoyl phosphate synthetase (CPSase). CPSase catalyzes the formation of carbamoyl phosphate from the ammonia moiety of glutamine, carbonate, and phosphate donated by ATP, constituting the first step of 2 biosynthetic pathways, one leading to arginine and/or urea and the other to pyrimidine nucleotides. The small subunit (glutamine amidotransferase) binds and cleaves glutamine to supply the large subunit with the substrate ammonia.</text>
</comment>
<dbReference type="EC" id="6.3.5.5" evidence="8"/>
<evidence type="ECO:0000256" key="1">
    <source>
        <dbReference type="ARBA" id="ARBA00005077"/>
    </source>
</evidence>
<dbReference type="Pfam" id="PF00117">
    <property type="entry name" value="GATase"/>
    <property type="match status" value="1"/>
</dbReference>
<feature type="domain" description="Carbamoyl-phosphate synthase small subunit N-terminal" evidence="9">
    <location>
        <begin position="1"/>
        <end position="131"/>
    </location>
</feature>
<accession>A0ABZ2YH06</accession>
<dbReference type="InterPro" id="IPR017926">
    <property type="entry name" value="GATASE"/>
</dbReference>
<comment type="subunit">
    <text evidence="8">Composed of two chains; the small (or glutamine) chain promotes the hydrolysis of glutamine to ammonia, which is used by the large (or ammonia) chain to synthesize carbamoyl phosphate. Tetramer of heterodimers (alpha,beta)4.</text>
</comment>
<dbReference type="PROSITE" id="PS51273">
    <property type="entry name" value="GATASE_TYPE_1"/>
    <property type="match status" value="1"/>
</dbReference>
<feature type="binding site" evidence="8">
    <location>
        <position position="294"/>
    </location>
    <ligand>
        <name>L-glutamine</name>
        <dbReference type="ChEBI" id="CHEBI:58359"/>
    </ligand>
</feature>
<comment type="catalytic activity">
    <reaction evidence="8">
        <text>L-glutamine + H2O = L-glutamate + NH4(+)</text>
        <dbReference type="Rhea" id="RHEA:15889"/>
        <dbReference type="ChEBI" id="CHEBI:15377"/>
        <dbReference type="ChEBI" id="CHEBI:28938"/>
        <dbReference type="ChEBI" id="CHEBI:29985"/>
        <dbReference type="ChEBI" id="CHEBI:58359"/>
    </reaction>
</comment>
<evidence type="ECO:0000259" key="9">
    <source>
        <dbReference type="SMART" id="SM01097"/>
    </source>
</evidence>
<keyword evidence="8" id="KW-0665">Pyrimidine biosynthesis</keyword>
<dbReference type="SUPFAM" id="SSF52021">
    <property type="entry name" value="Carbamoyl phosphate synthetase, small subunit N-terminal domain"/>
    <property type="match status" value="1"/>
</dbReference>
<dbReference type="PANTHER" id="PTHR43418">
    <property type="entry name" value="MULTIFUNCTIONAL TRYPTOPHAN BIOSYNTHESIS PROTEIN-RELATED"/>
    <property type="match status" value="1"/>
</dbReference>
<evidence type="ECO:0000256" key="6">
    <source>
        <dbReference type="ARBA" id="ARBA00022962"/>
    </source>
</evidence>
<dbReference type="SUPFAM" id="SSF52317">
    <property type="entry name" value="Class I glutamine amidotransferase-like"/>
    <property type="match status" value="1"/>
</dbReference>
<feature type="active site" evidence="8">
    <location>
        <position position="335"/>
    </location>
</feature>
<evidence type="ECO:0000256" key="7">
    <source>
        <dbReference type="ARBA" id="ARBA00048816"/>
    </source>
</evidence>
<feature type="binding site" evidence="8">
    <location>
        <position position="225"/>
    </location>
    <ligand>
        <name>L-glutamine</name>
        <dbReference type="ChEBI" id="CHEBI:58359"/>
    </ligand>
</feature>
<proteinExistence type="inferred from homology"/>
<feature type="binding site" evidence="8">
    <location>
        <position position="292"/>
    </location>
    <ligand>
        <name>L-glutamine</name>
        <dbReference type="ChEBI" id="CHEBI:58359"/>
    </ligand>
</feature>
<evidence type="ECO:0000256" key="8">
    <source>
        <dbReference type="HAMAP-Rule" id="MF_01209"/>
    </source>
</evidence>
<comment type="catalytic activity">
    <reaction evidence="7 8">
        <text>hydrogencarbonate + L-glutamine + 2 ATP + H2O = carbamoyl phosphate + L-glutamate + 2 ADP + phosphate + 2 H(+)</text>
        <dbReference type="Rhea" id="RHEA:18633"/>
        <dbReference type="ChEBI" id="CHEBI:15377"/>
        <dbReference type="ChEBI" id="CHEBI:15378"/>
        <dbReference type="ChEBI" id="CHEBI:17544"/>
        <dbReference type="ChEBI" id="CHEBI:29985"/>
        <dbReference type="ChEBI" id="CHEBI:30616"/>
        <dbReference type="ChEBI" id="CHEBI:43474"/>
        <dbReference type="ChEBI" id="CHEBI:58228"/>
        <dbReference type="ChEBI" id="CHEBI:58359"/>
        <dbReference type="ChEBI" id="CHEBI:456216"/>
        <dbReference type="EC" id="6.3.5.5"/>
    </reaction>
</comment>
<keyword evidence="5 8" id="KW-0067">ATP-binding</keyword>
<evidence type="ECO:0000313" key="10">
    <source>
        <dbReference type="EMBL" id="WZL77133.1"/>
    </source>
</evidence>
<comment type="similarity">
    <text evidence="2 8">Belongs to the CarA family.</text>
</comment>
<keyword evidence="8" id="KW-0055">Arginine biosynthesis</keyword>
<evidence type="ECO:0000256" key="2">
    <source>
        <dbReference type="ARBA" id="ARBA00007800"/>
    </source>
</evidence>